<dbReference type="AlphaFoldDB" id="B9RHS5"/>
<reference evidence="2" key="1">
    <citation type="journal article" date="2010" name="Nat. Biotechnol.">
        <title>Draft genome sequence of the oilseed species Ricinus communis.</title>
        <authorList>
            <person name="Chan A.P."/>
            <person name="Crabtree J."/>
            <person name="Zhao Q."/>
            <person name="Lorenzi H."/>
            <person name="Orvis J."/>
            <person name="Puiu D."/>
            <person name="Melake-Berhan A."/>
            <person name="Jones K.M."/>
            <person name="Redman J."/>
            <person name="Chen G."/>
            <person name="Cahoon E.B."/>
            <person name="Gedil M."/>
            <person name="Stanke M."/>
            <person name="Haas B.J."/>
            <person name="Wortman J.R."/>
            <person name="Fraser-Liggett C.M."/>
            <person name="Ravel J."/>
            <person name="Rabinowicz P.D."/>
        </authorList>
    </citation>
    <scope>NUCLEOTIDE SEQUENCE [LARGE SCALE GENOMIC DNA]</scope>
    <source>
        <strain evidence="2">cv. Hale</strain>
    </source>
</reference>
<keyword evidence="2" id="KW-1185">Reference proteome</keyword>
<sequence length="193" mass="21061">MMPMWCWCRTKSGSGEVLGKLATANVCARRVIVPSTSVLTAEDSIYAIRNCINLSSDSDTPFGNVEWKLLFVLLKYSKHLAAIIRLGNVRRIGWKCPPADWVKLNSDGGVRDNSAAAGGLLRNFRGRWLAGIITVEIESKVAVDMLSESRRIGNLCCTLVAAIKELLGLTSSLKSCVSGSQPMFRLVGKPDLF</sequence>
<dbReference type="InParanoid" id="B9RHS5"/>
<accession>B9RHS5</accession>
<evidence type="ECO:0008006" key="3">
    <source>
        <dbReference type="Google" id="ProtNLM"/>
    </source>
</evidence>
<proteinExistence type="predicted"/>
<dbReference type="Proteomes" id="UP000008311">
    <property type="component" value="Unassembled WGS sequence"/>
</dbReference>
<dbReference type="EMBL" id="EQ973781">
    <property type="protein sequence ID" value="EEF48697.1"/>
    <property type="molecule type" value="Genomic_DNA"/>
</dbReference>
<protein>
    <recommendedName>
        <fullName evidence="3">RNase H type-1 domain-containing protein</fullName>
    </recommendedName>
</protein>
<name>B9RHS5_RICCO</name>
<gene>
    <name evidence="1" type="ORF">RCOM_1573290</name>
</gene>
<organism evidence="1 2">
    <name type="scientific">Ricinus communis</name>
    <name type="common">Castor bean</name>
    <dbReference type="NCBI Taxonomy" id="3988"/>
    <lineage>
        <taxon>Eukaryota</taxon>
        <taxon>Viridiplantae</taxon>
        <taxon>Streptophyta</taxon>
        <taxon>Embryophyta</taxon>
        <taxon>Tracheophyta</taxon>
        <taxon>Spermatophyta</taxon>
        <taxon>Magnoliopsida</taxon>
        <taxon>eudicotyledons</taxon>
        <taxon>Gunneridae</taxon>
        <taxon>Pentapetalae</taxon>
        <taxon>rosids</taxon>
        <taxon>fabids</taxon>
        <taxon>Malpighiales</taxon>
        <taxon>Euphorbiaceae</taxon>
        <taxon>Acalyphoideae</taxon>
        <taxon>Acalypheae</taxon>
        <taxon>Ricinus</taxon>
    </lineage>
</organism>
<evidence type="ECO:0000313" key="1">
    <source>
        <dbReference type="EMBL" id="EEF48697.1"/>
    </source>
</evidence>
<evidence type="ECO:0000313" key="2">
    <source>
        <dbReference type="Proteomes" id="UP000008311"/>
    </source>
</evidence>